<protein>
    <recommendedName>
        <fullName evidence="3">G domain-containing protein</fullName>
    </recommendedName>
</protein>
<proteinExistence type="predicted"/>
<dbReference type="EMBL" id="CALNXK010000117">
    <property type="protein sequence ID" value="CAH3160528.1"/>
    <property type="molecule type" value="Genomic_DNA"/>
</dbReference>
<evidence type="ECO:0000313" key="1">
    <source>
        <dbReference type="EMBL" id="CAH3160528.1"/>
    </source>
</evidence>
<name>A0ABN8QB92_9CNID</name>
<organism evidence="1 2">
    <name type="scientific">Porites lobata</name>
    <dbReference type="NCBI Taxonomy" id="104759"/>
    <lineage>
        <taxon>Eukaryota</taxon>
        <taxon>Metazoa</taxon>
        <taxon>Cnidaria</taxon>
        <taxon>Anthozoa</taxon>
        <taxon>Hexacorallia</taxon>
        <taxon>Scleractinia</taxon>
        <taxon>Fungiina</taxon>
        <taxon>Poritidae</taxon>
        <taxon>Porites</taxon>
    </lineage>
</organism>
<gene>
    <name evidence="1" type="ORF">PLOB_00004078</name>
</gene>
<accession>A0ABN8QB92</accession>
<keyword evidence="2" id="KW-1185">Reference proteome</keyword>
<evidence type="ECO:0000313" key="2">
    <source>
        <dbReference type="Proteomes" id="UP001159405"/>
    </source>
</evidence>
<evidence type="ECO:0008006" key="3">
    <source>
        <dbReference type="Google" id="ProtNLM"/>
    </source>
</evidence>
<sequence length="109" mass="12053">MIIGQARTGKTSLKKSLKGELFNPNEGGTEVIETDPSYFKVTTDVWRAGSNSEDTETEPEFLLDRQVAQNIAKGLNEEERLGDPSTSKTKLSVKYFISSRAIGSEFTAY</sequence>
<reference evidence="1 2" key="1">
    <citation type="submission" date="2022-05" db="EMBL/GenBank/DDBJ databases">
        <authorList>
            <consortium name="Genoscope - CEA"/>
            <person name="William W."/>
        </authorList>
    </citation>
    <scope>NUCLEOTIDE SEQUENCE [LARGE SCALE GENOMIC DNA]</scope>
</reference>
<comment type="caution">
    <text evidence="1">The sequence shown here is derived from an EMBL/GenBank/DDBJ whole genome shotgun (WGS) entry which is preliminary data.</text>
</comment>
<dbReference type="Proteomes" id="UP001159405">
    <property type="component" value="Unassembled WGS sequence"/>
</dbReference>